<dbReference type="PANTHER" id="PTHR35936:SF19">
    <property type="entry name" value="AMINO-ACID-BINDING PROTEIN YXEM-RELATED"/>
    <property type="match status" value="1"/>
</dbReference>
<dbReference type="PROSITE" id="PS01039">
    <property type="entry name" value="SBP_BACTERIAL_3"/>
    <property type="match status" value="1"/>
</dbReference>
<dbReference type="InterPro" id="IPR018313">
    <property type="entry name" value="SBP_3_CS"/>
</dbReference>
<dbReference type="SUPFAM" id="SSF53850">
    <property type="entry name" value="Periplasmic binding protein-like II"/>
    <property type="match status" value="1"/>
</dbReference>
<proteinExistence type="inferred from homology"/>
<evidence type="ECO:0000313" key="6">
    <source>
        <dbReference type="EMBL" id="EEJ74345.1"/>
    </source>
</evidence>
<dbReference type="Proteomes" id="UP000003531">
    <property type="component" value="Unassembled WGS sequence"/>
</dbReference>
<dbReference type="PANTHER" id="PTHR35936">
    <property type="entry name" value="MEMBRANE-BOUND LYTIC MUREIN TRANSGLYCOSYLASE F"/>
    <property type="match status" value="1"/>
</dbReference>
<dbReference type="Pfam" id="PF00497">
    <property type="entry name" value="SBP_bac_3"/>
    <property type="match status" value="1"/>
</dbReference>
<organism evidence="6 7">
    <name type="scientific">Ligilactobacillus salivarius DSM 20555 = ATCC 11741</name>
    <dbReference type="NCBI Taxonomy" id="1423799"/>
    <lineage>
        <taxon>Bacteria</taxon>
        <taxon>Bacillati</taxon>
        <taxon>Bacillota</taxon>
        <taxon>Bacilli</taxon>
        <taxon>Lactobacillales</taxon>
        <taxon>Lactobacillaceae</taxon>
        <taxon>Ligilactobacillus</taxon>
    </lineage>
</organism>
<keyword evidence="3" id="KW-0732">Signal</keyword>
<dbReference type="EMBL" id="ACGT01000005">
    <property type="protein sequence ID" value="EEJ74345.1"/>
    <property type="molecule type" value="Genomic_DNA"/>
</dbReference>
<evidence type="ECO:0000313" key="7">
    <source>
        <dbReference type="Proteomes" id="UP000003531"/>
    </source>
</evidence>
<comment type="subcellular location">
    <subcellularLocation>
        <location evidence="1">Cell envelope</location>
    </subcellularLocation>
</comment>
<evidence type="ECO:0000256" key="4">
    <source>
        <dbReference type="RuleBase" id="RU003744"/>
    </source>
</evidence>
<accession>C2EGS3</accession>
<comment type="caution">
    <text evidence="6">The sequence shown here is derived from an EMBL/GenBank/DDBJ whole genome shotgun (WGS) entry which is preliminary data.</text>
</comment>
<evidence type="ECO:0000256" key="1">
    <source>
        <dbReference type="ARBA" id="ARBA00004196"/>
    </source>
</evidence>
<sequence>MEGIIMKYGKLIKSIAAFVGVASLGLAFNVARPAQASADKISAATSSELKQKGTLTIGLEGTFAPYSYRKDGKLTGFEVELGKDIAKQMGLKAKFVPTKWDGLIEGVNTGKYDIVLNNVTVTKERQAKFGFSTPYIYSHFALISKKGSGLNTLKDIKGVKIASGTGTDNSVVAKKFGAKVVPSSEFSTSLDMVRQGRVKGTINSMSAWYAYKKDGKNVKGLQAKDVSKDEKPAKISALMAKKNTDLKKDVNKALKQLRNDGTLTKLSKKYVGGDITK</sequence>
<dbReference type="Gene3D" id="3.40.190.10">
    <property type="entry name" value="Periplasmic binding protein-like II"/>
    <property type="match status" value="2"/>
</dbReference>
<dbReference type="InterPro" id="IPR001638">
    <property type="entry name" value="Solute-binding_3/MltF_N"/>
</dbReference>
<dbReference type="HOGENOM" id="CLU_019602_18_5_9"/>
<gene>
    <name evidence="6" type="ORF">HMPREF0545_0845</name>
</gene>
<reference evidence="6 7" key="1">
    <citation type="submission" date="2009-01" db="EMBL/GenBank/DDBJ databases">
        <authorList>
            <person name="Qin X."/>
            <person name="Bachman B."/>
            <person name="Battles P."/>
            <person name="Bell A."/>
            <person name="Bess C."/>
            <person name="Bickham C."/>
            <person name="Chaboub L."/>
            <person name="Chen D."/>
            <person name="Coyle M."/>
            <person name="Deiros D.R."/>
            <person name="Dinh H."/>
            <person name="Forbes L."/>
            <person name="Fowler G."/>
            <person name="Francisco L."/>
            <person name="Fu Q."/>
            <person name="Gubbala S."/>
            <person name="Hale W."/>
            <person name="Han Y."/>
            <person name="Hemphill L."/>
            <person name="Highlander S.K."/>
            <person name="Hirani K."/>
            <person name="Hogues M."/>
            <person name="Jackson L."/>
            <person name="Jakkamsetti A."/>
            <person name="Javaid M."/>
            <person name="Jiang H."/>
            <person name="Korchina V."/>
            <person name="Kovar C."/>
            <person name="Lara F."/>
            <person name="Lee S."/>
            <person name="Mata R."/>
            <person name="Mathew T."/>
            <person name="Moen C."/>
            <person name="Morales K."/>
            <person name="Munidasa M."/>
            <person name="Nazareth L."/>
            <person name="Ngo R."/>
            <person name="Nguyen L."/>
            <person name="Okwuonu G."/>
            <person name="Ongeri F."/>
            <person name="Patil S."/>
            <person name="Petrosino J."/>
            <person name="Pham C."/>
            <person name="Pham P."/>
            <person name="Pu L.-L."/>
            <person name="Puazo M."/>
            <person name="Raj R."/>
            <person name="Reid J."/>
            <person name="Rouhana J."/>
            <person name="Saada N."/>
            <person name="Shang Y."/>
            <person name="Simmons D."/>
            <person name="Thornton R."/>
            <person name="Warren J."/>
            <person name="Weissenberger G."/>
            <person name="Zhang J."/>
            <person name="Zhang L."/>
            <person name="Zhou C."/>
            <person name="Zhu D."/>
            <person name="Muzny D."/>
            <person name="Worley K."/>
            <person name="Gibbs R."/>
        </authorList>
    </citation>
    <scope>NUCLEOTIDE SEQUENCE [LARGE SCALE GENOMIC DNA]</scope>
    <source>
        <strain evidence="6 7">ATCC 11741</strain>
    </source>
</reference>
<dbReference type="GO" id="GO:0030313">
    <property type="term" value="C:cell envelope"/>
    <property type="evidence" value="ECO:0007669"/>
    <property type="project" value="UniProtKB-SubCell"/>
</dbReference>
<name>C2EGS3_9LACO</name>
<protein>
    <submittedName>
        <fullName evidence="6">ABC transporter, substrate-binding protein, family 3</fullName>
    </submittedName>
</protein>
<dbReference type="SMART" id="SM00062">
    <property type="entry name" value="PBPb"/>
    <property type="match status" value="1"/>
</dbReference>
<comment type="similarity">
    <text evidence="2 4">Belongs to the bacterial solute-binding protein 3 family.</text>
</comment>
<evidence type="ECO:0000256" key="3">
    <source>
        <dbReference type="ARBA" id="ARBA00022729"/>
    </source>
</evidence>
<evidence type="ECO:0000256" key="2">
    <source>
        <dbReference type="ARBA" id="ARBA00010333"/>
    </source>
</evidence>
<dbReference type="AlphaFoldDB" id="C2EGS3"/>
<feature type="domain" description="Solute-binding protein family 3/N-terminal" evidence="5">
    <location>
        <begin position="54"/>
        <end position="274"/>
    </location>
</feature>
<evidence type="ECO:0000259" key="5">
    <source>
        <dbReference type="SMART" id="SM00062"/>
    </source>
</evidence>